<keyword evidence="2" id="KW-1185">Reference proteome</keyword>
<evidence type="ECO:0000313" key="1">
    <source>
        <dbReference type="EMBL" id="EEY68928.1"/>
    </source>
</evidence>
<dbReference type="EMBL" id="DS028124">
    <property type="protein sequence ID" value="EEY68928.1"/>
    <property type="molecule type" value="Genomic_DNA"/>
</dbReference>
<dbReference type="Proteomes" id="UP000006643">
    <property type="component" value="Unassembled WGS sequence"/>
</dbReference>
<accession>D0N3H4</accession>
<gene>
    <name evidence="1" type="ORF">PITG_05070</name>
</gene>
<reference evidence="2" key="1">
    <citation type="journal article" date="2009" name="Nature">
        <title>Genome sequence and analysis of the Irish potato famine pathogen Phytophthora infestans.</title>
        <authorList>
            <consortium name="The Broad Institute Genome Sequencing Platform"/>
            <person name="Haas B.J."/>
            <person name="Kamoun S."/>
            <person name="Zody M.C."/>
            <person name="Jiang R.H."/>
            <person name="Handsaker R.E."/>
            <person name="Cano L.M."/>
            <person name="Grabherr M."/>
            <person name="Kodira C.D."/>
            <person name="Raffaele S."/>
            <person name="Torto-Alalibo T."/>
            <person name="Bozkurt T.O."/>
            <person name="Ah-Fong A.M."/>
            <person name="Alvarado L."/>
            <person name="Anderson V.L."/>
            <person name="Armstrong M.R."/>
            <person name="Avrova A."/>
            <person name="Baxter L."/>
            <person name="Beynon J."/>
            <person name="Boevink P.C."/>
            <person name="Bollmann S.R."/>
            <person name="Bos J.I."/>
            <person name="Bulone V."/>
            <person name="Cai G."/>
            <person name="Cakir C."/>
            <person name="Carrington J.C."/>
            <person name="Chawner M."/>
            <person name="Conti L."/>
            <person name="Costanzo S."/>
            <person name="Ewan R."/>
            <person name="Fahlgren N."/>
            <person name="Fischbach M.A."/>
            <person name="Fugelstad J."/>
            <person name="Gilroy E.M."/>
            <person name="Gnerre S."/>
            <person name="Green P.J."/>
            <person name="Grenville-Briggs L.J."/>
            <person name="Griffith J."/>
            <person name="Grunwald N.J."/>
            <person name="Horn K."/>
            <person name="Horner N.R."/>
            <person name="Hu C.H."/>
            <person name="Huitema E."/>
            <person name="Jeong D.H."/>
            <person name="Jones A.M."/>
            <person name="Jones J.D."/>
            <person name="Jones R.W."/>
            <person name="Karlsson E.K."/>
            <person name="Kunjeti S.G."/>
            <person name="Lamour K."/>
            <person name="Liu Z."/>
            <person name="Ma L."/>
            <person name="Maclean D."/>
            <person name="Chibucos M.C."/>
            <person name="McDonald H."/>
            <person name="McWalters J."/>
            <person name="Meijer H.J."/>
            <person name="Morgan W."/>
            <person name="Morris P.F."/>
            <person name="Munro C.A."/>
            <person name="O'Neill K."/>
            <person name="Ospina-Giraldo M."/>
            <person name="Pinzon A."/>
            <person name="Pritchard L."/>
            <person name="Ramsahoye B."/>
            <person name="Ren Q."/>
            <person name="Restrepo S."/>
            <person name="Roy S."/>
            <person name="Sadanandom A."/>
            <person name="Savidor A."/>
            <person name="Schornack S."/>
            <person name="Schwartz D.C."/>
            <person name="Schumann U.D."/>
            <person name="Schwessinger B."/>
            <person name="Seyer L."/>
            <person name="Sharpe T."/>
            <person name="Silvar C."/>
            <person name="Song J."/>
            <person name="Studholme D.J."/>
            <person name="Sykes S."/>
            <person name="Thines M."/>
            <person name="van de Vondervoort P.J."/>
            <person name="Phuntumart V."/>
            <person name="Wawra S."/>
            <person name="Weide R."/>
            <person name="Win J."/>
            <person name="Young C."/>
            <person name="Zhou S."/>
            <person name="Fry W."/>
            <person name="Meyers B.C."/>
            <person name="van West P."/>
            <person name="Ristaino J."/>
            <person name="Govers F."/>
            <person name="Birch P.R."/>
            <person name="Whisson S.C."/>
            <person name="Judelson H.S."/>
            <person name="Nusbaum C."/>
        </authorList>
    </citation>
    <scope>NUCLEOTIDE SEQUENCE [LARGE SCALE GENOMIC DNA]</scope>
    <source>
        <strain evidence="2">T30-4</strain>
    </source>
</reference>
<dbReference type="GeneID" id="9475499"/>
<protein>
    <submittedName>
        <fullName evidence="1">Uncharacterized protein</fullName>
    </submittedName>
</protein>
<evidence type="ECO:0000313" key="2">
    <source>
        <dbReference type="Proteomes" id="UP000006643"/>
    </source>
</evidence>
<dbReference type="InParanoid" id="D0N3H4"/>
<organism evidence="1 2">
    <name type="scientific">Phytophthora infestans (strain T30-4)</name>
    <name type="common">Potato late blight agent</name>
    <dbReference type="NCBI Taxonomy" id="403677"/>
    <lineage>
        <taxon>Eukaryota</taxon>
        <taxon>Sar</taxon>
        <taxon>Stramenopiles</taxon>
        <taxon>Oomycota</taxon>
        <taxon>Peronosporomycetes</taxon>
        <taxon>Peronosporales</taxon>
        <taxon>Peronosporaceae</taxon>
        <taxon>Phytophthora</taxon>
    </lineage>
</organism>
<dbReference type="VEuPathDB" id="FungiDB:PITG_05070"/>
<dbReference type="RefSeq" id="XP_002998782.1">
    <property type="nucleotide sequence ID" value="XM_002998736.1"/>
</dbReference>
<dbReference type="HOGENOM" id="CLU_1573710_0_0_1"/>
<dbReference type="KEGG" id="pif:PITG_05070"/>
<proteinExistence type="predicted"/>
<sequence length="170" mass="18921">MRAIRNTWIRPKLRHQFRFEVNIVWYRTRTKRVSAVEVEQLNPARNTGSPRKWLECEQNGASITERVFVAQDLQAVASQSRRSARMSRVSGEQSYLAFVEQSQNDGVEPFVVVVVVRGSGRLGRGSPLTSLIVVARGLAGGDQSDGHRFDVCVTAPVTLKRVCAVSRGPV</sequence>
<name>D0N3H4_PHYIT</name>
<dbReference type="AlphaFoldDB" id="D0N3H4"/>